<name>A0A9W6YSC5_AMBMO</name>
<dbReference type="Proteomes" id="UP001165063">
    <property type="component" value="Unassembled WGS sequence"/>
</dbReference>
<keyword evidence="3" id="KW-1185">Reference proteome</keyword>
<reference evidence="2" key="1">
    <citation type="submission" date="2023-04" db="EMBL/GenBank/DDBJ databases">
        <title>Ambrosiozyma monospora NBRC 1965.</title>
        <authorList>
            <person name="Ichikawa N."/>
            <person name="Sato H."/>
            <person name="Tonouchi N."/>
        </authorList>
    </citation>
    <scope>NUCLEOTIDE SEQUENCE</scope>
    <source>
        <strain evidence="2">NBRC 1965</strain>
    </source>
</reference>
<proteinExistence type="predicted"/>
<accession>A0A9W6YSC5</accession>
<evidence type="ECO:0000256" key="1">
    <source>
        <dbReference type="SAM" id="MobiDB-lite"/>
    </source>
</evidence>
<evidence type="ECO:0000313" key="2">
    <source>
        <dbReference type="EMBL" id="GMG19351.1"/>
    </source>
</evidence>
<evidence type="ECO:0000313" key="3">
    <source>
        <dbReference type="Proteomes" id="UP001165063"/>
    </source>
</evidence>
<comment type="caution">
    <text evidence="2">The sequence shown here is derived from an EMBL/GenBank/DDBJ whole genome shotgun (WGS) entry which is preliminary data.</text>
</comment>
<dbReference type="AlphaFoldDB" id="A0A9W6YSC5"/>
<protein>
    <submittedName>
        <fullName evidence="2">Unnamed protein product</fullName>
    </submittedName>
</protein>
<organism evidence="2 3">
    <name type="scientific">Ambrosiozyma monospora</name>
    <name type="common">Yeast</name>
    <name type="synonym">Endomycopsis monosporus</name>
    <dbReference type="NCBI Taxonomy" id="43982"/>
    <lineage>
        <taxon>Eukaryota</taxon>
        <taxon>Fungi</taxon>
        <taxon>Dikarya</taxon>
        <taxon>Ascomycota</taxon>
        <taxon>Saccharomycotina</taxon>
        <taxon>Pichiomycetes</taxon>
        <taxon>Pichiales</taxon>
        <taxon>Pichiaceae</taxon>
        <taxon>Ambrosiozyma</taxon>
    </lineage>
</organism>
<dbReference type="EMBL" id="BSXU01000109">
    <property type="protein sequence ID" value="GMG19351.1"/>
    <property type="molecule type" value="Genomic_DNA"/>
</dbReference>
<sequence>MNGAGQGTSQLTSFKDEFPKPSPIYHPRSLRSDPNLDIKQLYLNKPPVIHAILSELLNLFATSLKMDVVIVSSNTIKKRHKNVEKTHRIGLKNLRVVMSS</sequence>
<feature type="region of interest" description="Disordered" evidence="1">
    <location>
        <begin position="1"/>
        <end position="32"/>
    </location>
</feature>
<gene>
    <name evidence="2" type="ORF">Amon01_000040200</name>
</gene>